<dbReference type="PROSITE" id="PS51651">
    <property type="entry name" value="DOCKER"/>
    <property type="match status" value="1"/>
</dbReference>
<dbReference type="GO" id="GO:0007264">
    <property type="term" value="P:small GTPase-mediated signal transduction"/>
    <property type="evidence" value="ECO:0007669"/>
    <property type="project" value="InterPro"/>
</dbReference>
<evidence type="ECO:0000313" key="12">
    <source>
        <dbReference type="EMBL" id="KAI9559670.1"/>
    </source>
</evidence>
<gene>
    <name evidence="12" type="ORF">GHT06_013675</name>
</gene>
<evidence type="ECO:0000256" key="2">
    <source>
        <dbReference type="ARBA" id="ARBA00022443"/>
    </source>
</evidence>
<evidence type="ECO:0000256" key="5">
    <source>
        <dbReference type="ARBA" id="ARBA00022658"/>
    </source>
</evidence>
<feature type="domain" description="SH3" evidence="9">
    <location>
        <begin position="6"/>
        <end position="68"/>
    </location>
</feature>
<dbReference type="Pfam" id="PF06920">
    <property type="entry name" value="DHR-2_Lobe_A"/>
    <property type="match status" value="1"/>
</dbReference>
<comment type="subcellular location">
    <subcellularLocation>
        <location evidence="1">Cytoplasm</location>
    </subcellularLocation>
</comment>
<dbReference type="CDD" id="cd11872">
    <property type="entry name" value="SH3_DOCK_AB"/>
    <property type="match status" value="1"/>
</dbReference>
<evidence type="ECO:0000256" key="3">
    <source>
        <dbReference type="ARBA" id="ARBA00022490"/>
    </source>
</evidence>
<feature type="region of interest" description="Disordered" evidence="8">
    <location>
        <begin position="1790"/>
        <end position="1967"/>
    </location>
</feature>
<dbReference type="InterPro" id="IPR056372">
    <property type="entry name" value="TPR_DOCK"/>
</dbReference>
<comment type="similarity">
    <text evidence="7">Belongs to the DOCK family.</text>
</comment>
<dbReference type="Gene3D" id="2.60.40.150">
    <property type="entry name" value="C2 domain"/>
    <property type="match status" value="1"/>
</dbReference>
<feature type="region of interest" description="Disordered" evidence="8">
    <location>
        <begin position="1677"/>
        <end position="1700"/>
    </location>
</feature>
<organism evidence="12 13">
    <name type="scientific">Daphnia sinensis</name>
    <dbReference type="NCBI Taxonomy" id="1820382"/>
    <lineage>
        <taxon>Eukaryota</taxon>
        <taxon>Metazoa</taxon>
        <taxon>Ecdysozoa</taxon>
        <taxon>Arthropoda</taxon>
        <taxon>Crustacea</taxon>
        <taxon>Branchiopoda</taxon>
        <taxon>Diplostraca</taxon>
        <taxon>Cladocera</taxon>
        <taxon>Anomopoda</taxon>
        <taxon>Daphniidae</taxon>
        <taxon>Daphnia</taxon>
        <taxon>Daphnia similis group</taxon>
    </lineage>
</organism>
<dbReference type="InterPro" id="IPR027007">
    <property type="entry name" value="C2_DOCK-type_domain"/>
</dbReference>
<dbReference type="InterPro" id="IPR043162">
    <property type="entry name" value="DOCK_C_lobe_C"/>
</dbReference>
<dbReference type="InterPro" id="IPR046773">
    <property type="entry name" value="DOCKER_Lobe_C"/>
</dbReference>
<dbReference type="InterPro" id="IPR046769">
    <property type="entry name" value="DOCKER_Lobe_A"/>
</dbReference>
<evidence type="ECO:0000256" key="6">
    <source>
        <dbReference type="PROSITE-ProRule" id="PRU00192"/>
    </source>
</evidence>
<evidence type="ECO:0000259" key="11">
    <source>
        <dbReference type="PROSITE" id="PS51651"/>
    </source>
</evidence>
<evidence type="ECO:0008006" key="14">
    <source>
        <dbReference type="Google" id="ProtNLM"/>
    </source>
</evidence>
<feature type="region of interest" description="Disordered" evidence="8">
    <location>
        <begin position="1620"/>
        <end position="1647"/>
    </location>
</feature>
<dbReference type="InterPro" id="IPR036028">
    <property type="entry name" value="SH3-like_dom_sf"/>
</dbReference>
<dbReference type="Pfam" id="PF14429">
    <property type="entry name" value="DOCK-C2"/>
    <property type="match status" value="1"/>
</dbReference>
<reference evidence="12 13" key="1">
    <citation type="submission" date="2022-05" db="EMBL/GenBank/DDBJ databases">
        <title>A multi-omics perspective on studying reproductive biology in Daphnia sinensis.</title>
        <authorList>
            <person name="Jia J."/>
        </authorList>
    </citation>
    <scope>NUCLEOTIDE SEQUENCE [LARGE SCALE GENOMIC DNA]</scope>
    <source>
        <strain evidence="12 13">WSL</strain>
    </source>
</reference>
<dbReference type="Pfam" id="PF16172">
    <property type="entry name" value="DOCK_N"/>
    <property type="match status" value="1"/>
</dbReference>
<evidence type="ECO:0000259" key="10">
    <source>
        <dbReference type="PROSITE" id="PS51650"/>
    </source>
</evidence>
<dbReference type="GO" id="GO:0005737">
    <property type="term" value="C:cytoplasm"/>
    <property type="evidence" value="ECO:0007669"/>
    <property type="project" value="UniProtKB-SubCell"/>
</dbReference>
<name>A0AAD5LCZ4_9CRUS</name>
<dbReference type="InterPro" id="IPR026791">
    <property type="entry name" value="DOCK"/>
</dbReference>
<dbReference type="SMART" id="SM00326">
    <property type="entry name" value="SH3"/>
    <property type="match status" value="1"/>
</dbReference>
<dbReference type="CDD" id="cd11696">
    <property type="entry name" value="DHR2_DOCK_B"/>
    <property type="match status" value="1"/>
</dbReference>
<dbReference type="Proteomes" id="UP000820818">
    <property type="component" value="Linkage Group LG4"/>
</dbReference>
<dbReference type="InterPro" id="IPR027357">
    <property type="entry name" value="DOCKER_dom"/>
</dbReference>
<dbReference type="Pfam" id="PF20422">
    <property type="entry name" value="DHR-2_Lobe_B"/>
    <property type="match status" value="1"/>
</dbReference>
<feature type="compositionally biased region" description="Polar residues" evidence="8">
    <location>
        <begin position="1791"/>
        <end position="1838"/>
    </location>
</feature>
<keyword evidence="13" id="KW-1185">Reference proteome</keyword>
<dbReference type="Gene3D" id="2.30.30.40">
    <property type="entry name" value="SH3 Domains"/>
    <property type="match status" value="1"/>
</dbReference>
<dbReference type="Gene3D" id="1.20.58.740">
    <property type="match status" value="1"/>
</dbReference>
<keyword evidence="3" id="KW-0963">Cytoplasm</keyword>
<dbReference type="FunFam" id="1.25.40.410:FF:000003">
    <property type="entry name" value="Dedicator of cytokinesis protein 4"/>
    <property type="match status" value="1"/>
</dbReference>
<dbReference type="EMBL" id="WJBH02000004">
    <property type="protein sequence ID" value="KAI9559670.1"/>
    <property type="molecule type" value="Genomic_DNA"/>
</dbReference>
<proteinExistence type="inferred from homology"/>
<protein>
    <recommendedName>
        <fullName evidence="14">Dedicator of cytokinesis protein</fullName>
    </recommendedName>
</protein>
<dbReference type="InterPro" id="IPR043161">
    <property type="entry name" value="DOCK_C_lobe_A"/>
</dbReference>
<dbReference type="PROSITE" id="PS50002">
    <property type="entry name" value="SH3"/>
    <property type="match status" value="1"/>
</dbReference>
<evidence type="ECO:0000313" key="13">
    <source>
        <dbReference type="Proteomes" id="UP000820818"/>
    </source>
</evidence>
<keyword evidence="2 6" id="KW-0728">SH3 domain</keyword>
<dbReference type="InterPro" id="IPR032376">
    <property type="entry name" value="DOCK_N"/>
</dbReference>
<dbReference type="Gene3D" id="1.25.40.410">
    <property type="match status" value="1"/>
</dbReference>
<dbReference type="GO" id="GO:0005085">
    <property type="term" value="F:guanyl-nucleotide exchange factor activity"/>
    <property type="evidence" value="ECO:0007669"/>
    <property type="project" value="UniProtKB-KW"/>
</dbReference>
<dbReference type="PROSITE" id="PS51650">
    <property type="entry name" value="C2_DOCK"/>
    <property type="match status" value="1"/>
</dbReference>
<comment type="caution">
    <text evidence="12">The sequence shown here is derived from an EMBL/GenBank/DDBJ whole genome shotgun (WGS) entry which is preliminary data.</text>
</comment>
<evidence type="ECO:0000256" key="8">
    <source>
        <dbReference type="SAM" id="MobiDB-lite"/>
    </source>
</evidence>
<dbReference type="Pfam" id="PF20421">
    <property type="entry name" value="DHR-2_Lobe_C"/>
    <property type="match status" value="1"/>
</dbReference>
<evidence type="ECO:0000256" key="4">
    <source>
        <dbReference type="ARBA" id="ARBA00022553"/>
    </source>
</evidence>
<dbReference type="PANTHER" id="PTHR45653">
    <property type="entry name" value="DEDICATOR OF CYTOKINESIS"/>
    <property type="match status" value="1"/>
</dbReference>
<evidence type="ECO:0000256" key="1">
    <source>
        <dbReference type="ARBA" id="ARBA00004496"/>
    </source>
</evidence>
<dbReference type="GO" id="GO:0005886">
    <property type="term" value="C:plasma membrane"/>
    <property type="evidence" value="ECO:0007669"/>
    <property type="project" value="TreeGrafter"/>
</dbReference>
<feature type="compositionally biased region" description="Pro residues" evidence="8">
    <location>
        <begin position="1992"/>
        <end position="2009"/>
    </location>
</feature>
<evidence type="ECO:0000256" key="7">
    <source>
        <dbReference type="PROSITE-ProRule" id="PRU00983"/>
    </source>
</evidence>
<keyword evidence="5" id="KW-0344">Guanine-nucleotide releasing factor</keyword>
<dbReference type="SUPFAM" id="SSF50044">
    <property type="entry name" value="SH3-domain"/>
    <property type="match status" value="1"/>
</dbReference>
<dbReference type="InterPro" id="IPR046770">
    <property type="entry name" value="DOCKER_Lobe_B"/>
</dbReference>
<dbReference type="Gene3D" id="1.20.1270.350">
    <property type="entry name" value="Dedicator of cytokinesis N-terminal subdomain"/>
    <property type="match status" value="1"/>
</dbReference>
<dbReference type="GO" id="GO:0031267">
    <property type="term" value="F:small GTPase binding"/>
    <property type="evidence" value="ECO:0007669"/>
    <property type="project" value="TreeGrafter"/>
</dbReference>
<feature type="domain" description="DOCKER" evidence="11">
    <location>
        <begin position="1216"/>
        <end position="1625"/>
    </location>
</feature>
<keyword evidence="4" id="KW-0597">Phosphoprotein</keyword>
<sequence length="2018" mass="227929">MWNYVSEKTIGVAISHLDGASIPHGLTLQLGDLVEITQICEDWYLGVNLRTPSLQGIFPCSYVQVRPTSDQERCWHYDDPVVEEATNVLREWGVFWNRSFVKRQREQCTMLRSAILDLMDWRLQLMTGTFTLDHLRDLRLRITSHIDSGNRKLGLDLVPRIDERIVGPDTLGVYQLYNVHVTSAEKNRSATWNSTLPARGGKNAESRPATHHLYLSMRHFGCSLGEDAEVYFVLYDMQHSRYVSEKFLVKVLKEGFSSYIGKANNSATLFTELGSADLKKDLYLVVQVVRLGRLLYTESSKKPLNQTYRRPHAVAVLPLAELLADANGLGTEDEEEREYPLKLYQSDEKDYGLWQHELVAKKSTSKFSLLSGQVSQGVVVSLRLLRGELAALRHEYIHLLKNIPLTQKLGFPDVIMPGDVRNDLYFVIERGEFERGGKSSSKNVEVTVQVLDEFGRPIQNCLYGASNGDGVTQHHSVVLYHMNSPVWYEMIKVLLSIEKYYGAHLRLEYRHCSTKDKTEKRLIGFSFIPLMDRDGTVLPDGQHQLLVYKVEDCARLKDPSVSYLQLPYSTKQVQSVAVQATSSIASSSPSCASFQRNGRESVTVAFYLCSTKLTQNANLLSLLKWKSHPERITDTLNLVMRLRGEELVKFLQDVLDSLFVMFSDAEGNATPHSGLVFEVLVNILSLLDDSKFQHFKSVVDAYITDHFSAALAYKGLLSCVQQCTDRVHSSSDCKHEPIQQCFRAFEILFKLVIQSRRLYARAMLDNQKEDDFRQFLQSLFATFNKVASLYNDALVNTQVVLLRNIYTVVEQLSQILSQAEAAKLLSSLIDSLPKEPHPLIATARMQLVLTTVRGPLFTESSAARAILLATICRQLRLHLSQPLVTSFCTETLGHMMNFYRNMSMADDTTEDNVWYRDVETIALATLGVLIQAVQLAQKTDSNVVVAFKRFEKLTFFFSRWFFQLLDQGHYDRLWSELSERKPLKDFLLQLFAVLRTLARQGEHVFPFEWSTMHCVVNRVMLSALDQMTQPLVAYFLDSGWFDSQLWSNYFDLAVSFLTQPNLQLEKRTAGQRLKMVRAQGGDMRVQMGFQILTMWNVIGDYKIHFIPSMVGPFLQVTLVPEPTLRRATLPIFFDMLDCEHRHRGNFKQVESELIDKLDVLVGENKGDDNYKELFNTILLEKVKSCDVTWQKHGKAFIGSITRLLERLLDYRNNFYKDEVDRRDMYLRYIYKLHDLHLSADNYTEAALTLQLHASQMGWSSQMMPADGHHSSQMEWQRKEQLYMKSIAYFDRGKCWEKGIPLCKELADFYETRLYDYGKLSHILRMQAGFYDHILTQLRPEPEYFRVGFYGHGFPLFLRNRLFIYRGLEYERIGAFTQRLQTEFPTAHILTKNTPPGDAILTSDGQHIQICNVKPVAEDHPVFDAGLVGFHEKIRSYYRVNDVRRFQLDRPIHKGPVDRDNEFKSLWIERTWLVSEHPLPGILRWFQVVDRHVEEIAPVQYACETVMSVNRELQQLASLHAAEPRRNINPFSMRLQGVIDACVMGGIAKYQEAFFNSDFLVSHPAHLEHVLQLRQCIVEQVRILEAGLTLHGKLAPPEVQPLHKRLVDCLAQMKQRLKEWGFPSPDTGARYANSQTPTPLGHHHRRADSDAGIEYSPAKLNSSNALLNTSLSMASDRVKAQRSLMAGGPPSNRSSSSSSSLYGHLTVGEVGSEDEEDLYCKPSEILEKLQAANTAGSVPLQLVHSTTSTTPRSAGSVTTVSRAKSPRWANEYIFFSPASLRDSGFGTDRDSLVSNNPVTSMTITRTPLSSKLPPTSLTQQSRHTHSSPNVHDTVDSTLSRTPPRQIAPPLPPRSSKSSFDESFIGGDSASPPPIHPKRVPKKGQPVISSSLVMSPEAVESGTMRHHRPPPAPPLPPKSGYTASPMSPTPGTLGPPVTCPPPVPPHGRPAINNSTSFSNPLDLGSGSGSLVDEVCSLLAASGCRMMSNGSNKSPSPPASTPPPLPVLPPPDESLYSVETA</sequence>
<dbReference type="PANTHER" id="PTHR45653:SF12">
    <property type="entry name" value="SPONGE, ISOFORM E"/>
    <property type="match status" value="1"/>
</dbReference>
<dbReference type="InterPro" id="IPR035892">
    <property type="entry name" value="C2_domain_sf"/>
</dbReference>
<feature type="domain" description="C2 DOCK-type" evidence="10">
    <location>
        <begin position="421"/>
        <end position="609"/>
    </location>
</feature>
<feature type="region of interest" description="Disordered" evidence="8">
    <location>
        <begin position="1982"/>
        <end position="2018"/>
    </location>
</feature>
<feature type="compositionally biased region" description="Pro residues" evidence="8">
    <location>
        <begin position="1935"/>
        <end position="1945"/>
    </location>
</feature>
<dbReference type="Pfam" id="PF23554">
    <property type="entry name" value="TPR_DOCK"/>
    <property type="match status" value="1"/>
</dbReference>
<evidence type="ECO:0000259" key="9">
    <source>
        <dbReference type="PROSITE" id="PS50002"/>
    </source>
</evidence>
<dbReference type="InterPro" id="IPR042455">
    <property type="entry name" value="DOCK_N_sub1"/>
</dbReference>
<dbReference type="InterPro" id="IPR001452">
    <property type="entry name" value="SH3_domain"/>
</dbReference>
<accession>A0AAD5LCZ4</accession>
<dbReference type="FunFam" id="2.60.40.150:FF:000045">
    <property type="entry name" value="Dedicator of cytokinesis protein 4"/>
    <property type="match status" value="1"/>
</dbReference>